<dbReference type="Pfam" id="PF00561">
    <property type="entry name" value="Abhydrolase_1"/>
    <property type="match status" value="1"/>
</dbReference>
<dbReference type="InterPro" id="IPR029058">
    <property type="entry name" value="AB_hydrolase_fold"/>
</dbReference>
<dbReference type="InterPro" id="IPR000073">
    <property type="entry name" value="AB_hydrolase_1"/>
</dbReference>
<gene>
    <name evidence="2" type="ORF">GCM10022393_05590</name>
</gene>
<evidence type="ECO:0000259" key="1">
    <source>
        <dbReference type="Pfam" id="PF00561"/>
    </source>
</evidence>
<proteinExistence type="predicted"/>
<evidence type="ECO:0000313" key="3">
    <source>
        <dbReference type="Proteomes" id="UP001500459"/>
    </source>
</evidence>
<reference evidence="3" key="1">
    <citation type="journal article" date="2019" name="Int. J. Syst. Evol. Microbiol.">
        <title>The Global Catalogue of Microorganisms (GCM) 10K type strain sequencing project: providing services to taxonomists for standard genome sequencing and annotation.</title>
        <authorList>
            <consortium name="The Broad Institute Genomics Platform"/>
            <consortium name="The Broad Institute Genome Sequencing Center for Infectious Disease"/>
            <person name="Wu L."/>
            <person name="Ma J."/>
        </authorList>
    </citation>
    <scope>NUCLEOTIDE SEQUENCE [LARGE SCALE GENOMIC DNA]</scope>
    <source>
        <strain evidence="3">JCM 17106</strain>
    </source>
</reference>
<keyword evidence="2" id="KW-0378">Hydrolase</keyword>
<dbReference type="EMBL" id="BAABCW010000002">
    <property type="protein sequence ID" value="GAA4109153.1"/>
    <property type="molecule type" value="Genomic_DNA"/>
</dbReference>
<dbReference type="Gene3D" id="3.40.50.1820">
    <property type="entry name" value="alpha/beta hydrolase"/>
    <property type="match status" value="1"/>
</dbReference>
<evidence type="ECO:0000313" key="2">
    <source>
        <dbReference type="EMBL" id="GAA4109153.1"/>
    </source>
</evidence>
<dbReference type="Proteomes" id="UP001500459">
    <property type="component" value="Unassembled WGS sequence"/>
</dbReference>
<protein>
    <submittedName>
        <fullName evidence="2">Alpha/beta hydrolase</fullName>
    </submittedName>
</protein>
<dbReference type="GO" id="GO:0016787">
    <property type="term" value="F:hydrolase activity"/>
    <property type="evidence" value="ECO:0007669"/>
    <property type="project" value="UniProtKB-KW"/>
</dbReference>
<name>A0ABP7XAA7_9FLAO</name>
<accession>A0ABP7XAA7</accession>
<dbReference type="SUPFAM" id="SSF53474">
    <property type="entry name" value="alpha/beta-Hydrolases"/>
    <property type="match status" value="1"/>
</dbReference>
<organism evidence="2 3">
    <name type="scientific">Aquimarina addita</name>
    <dbReference type="NCBI Taxonomy" id="870485"/>
    <lineage>
        <taxon>Bacteria</taxon>
        <taxon>Pseudomonadati</taxon>
        <taxon>Bacteroidota</taxon>
        <taxon>Flavobacteriia</taxon>
        <taxon>Flavobacteriales</taxon>
        <taxon>Flavobacteriaceae</taxon>
        <taxon>Aquimarina</taxon>
    </lineage>
</organism>
<dbReference type="RefSeq" id="WP_344924571.1">
    <property type="nucleotide sequence ID" value="NZ_BAABCW010000002.1"/>
</dbReference>
<comment type="caution">
    <text evidence="2">The sequence shown here is derived from an EMBL/GenBank/DDBJ whole genome shotgun (WGS) entry which is preliminary data.</text>
</comment>
<dbReference type="PANTHER" id="PTHR43798">
    <property type="entry name" value="MONOACYLGLYCEROL LIPASE"/>
    <property type="match status" value="1"/>
</dbReference>
<sequence length="257" mass="28780">MTLGYKGIKINYDTEGNGTPLVFLHGFLENSTMWDMITPHFLPTYQCITIDLLGHGKTDCKGYIHNMEDMANAVKAVLDILTDQKITIIGHSMGGYVGLAYLDLFPEMVSGLLLLNSTSLPDSDERKKNRDRAIQIVKKNPDAYTSMAIANLFAAKNRAAFSKEIDAIKIRASKTTLQGIIAALEGMKIRKDRSEVFKNFNGSKAIFAGKEDPVLLYQQRILEAKKYNINLVSFGGGHMTYLENKDQFLRSLQDFLK</sequence>
<dbReference type="InterPro" id="IPR050266">
    <property type="entry name" value="AB_hydrolase_sf"/>
</dbReference>
<feature type="domain" description="AB hydrolase-1" evidence="1">
    <location>
        <begin position="20"/>
        <end position="154"/>
    </location>
</feature>
<keyword evidence="3" id="KW-1185">Reference proteome</keyword>
<dbReference type="PRINTS" id="PR00111">
    <property type="entry name" value="ABHYDROLASE"/>
</dbReference>